<evidence type="ECO:0000313" key="2">
    <source>
        <dbReference type="EMBL" id="GAA3729366.1"/>
    </source>
</evidence>
<dbReference type="Pfam" id="PF05258">
    <property type="entry name" value="DciA"/>
    <property type="match status" value="1"/>
</dbReference>
<accession>A0ABP7F6P4</accession>
<sequence>MTPENPSPDPAVRGEATPEHVAVFQRFRRVFGDASSTSRDARRRAKREPGLSAPFGEGRDPKGIAEVVDALTARLGWNSPLARSELLSSWQDIVGAETAVHSAPVGIEDGVLTVSCDSTAWATQLRLMRSQILTQVSRRYPDAGIRTLRFDGPGVPSWKRGRRSIPGRGPRDTYG</sequence>
<evidence type="ECO:0008006" key="4">
    <source>
        <dbReference type="Google" id="ProtNLM"/>
    </source>
</evidence>
<dbReference type="PANTHER" id="PTHR36456">
    <property type="entry name" value="UPF0232 PROTEIN SCO3875"/>
    <property type="match status" value="1"/>
</dbReference>
<keyword evidence="3" id="KW-1185">Reference proteome</keyword>
<dbReference type="Proteomes" id="UP001501004">
    <property type="component" value="Unassembled WGS sequence"/>
</dbReference>
<organism evidence="2 3">
    <name type="scientific">Leifsonella bigeumensis</name>
    <dbReference type="NCBI Taxonomy" id="433643"/>
    <lineage>
        <taxon>Bacteria</taxon>
        <taxon>Bacillati</taxon>
        <taxon>Actinomycetota</taxon>
        <taxon>Actinomycetes</taxon>
        <taxon>Micrococcales</taxon>
        <taxon>Microbacteriaceae</taxon>
        <taxon>Leifsonella</taxon>
    </lineage>
</organism>
<evidence type="ECO:0000313" key="3">
    <source>
        <dbReference type="Proteomes" id="UP001501004"/>
    </source>
</evidence>
<dbReference type="InterPro" id="IPR007922">
    <property type="entry name" value="DciA-like"/>
</dbReference>
<name>A0ABP7F6P4_9MICO</name>
<evidence type="ECO:0000256" key="1">
    <source>
        <dbReference type="SAM" id="MobiDB-lite"/>
    </source>
</evidence>
<reference evidence="3" key="1">
    <citation type="journal article" date="2019" name="Int. J. Syst. Evol. Microbiol.">
        <title>The Global Catalogue of Microorganisms (GCM) 10K type strain sequencing project: providing services to taxonomists for standard genome sequencing and annotation.</title>
        <authorList>
            <consortium name="The Broad Institute Genomics Platform"/>
            <consortium name="The Broad Institute Genome Sequencing Center for Infectious Disease"/>
            <person name="Wu L."/>
            <person name="Ma J."/>
        </authorList>
    </citation>
    <scope>NUCLEOTIDE SEQUENCE [LARGE SCALE GENOMIC DNA]</scope>
    <source>
        <strain evidence="3">JCM 16949</strain>
    </source>
</reference>
<comment type="caution">
    <text evidence="2">The sequence shown here is derived from an EMBL/GenBank/DDBJ whole genome shotgun (WGS) entry which is preliminary data.</text>
</comment>
<dbReference type="PANTHER" id="PTHR36456:SF1">
    <property type="entry name" value="UPF0232 PROTEIN SCO3875"/>
    <property type="match status" value="1"/>
</dbReference>
<feature type="region of interest" description="Disordered" evidence="1">
    <location>
        <begin position="34"/>
        <end position="59"/>
    </location>
</feature>
<protein>
    <recommendedName>
        <fullName evidence="4">DUF721 domain-containing protein</fullName>
    </recommendedName>
</protein>
<dbReference type="RefSeq" id="WP_344752924.1">
    <property type="nucleotide sequence ID" value="NZ_BAABAE010000001.1"/>
</dbReference>
<dbReference type="EMBL" id="BAABAE010000001">
    <property type="protein sequence ID" value="GAA3729366.1"/>
    <property type="molecule type" value="Genomic_DNA"/>
</dbReference>
<gene>
    <name evidence="2" type="ORF">GCM10022239_02580</name>
</gene>
<proteinExistence type="predicted"/>